<accession>A0AC34R6L0</accession>
<dbReference type="WBParaSite" id="JU765_v2.g4034.t1">
    <property type="protein sequence ID" value="JU765_v2.g4034.t1"/>
    <property type="gene ID" value="JU765_v2.g4034"/>
</dbReference>
<evidence type="ECO:0000313" key="1">
    <source>
        <dbReference type="Proteomes" id="UP000887576"/>
    </source>
</evidence>
<evidence type="ECO:0000313" key="2">
    <source>
        <dbReference type="WBParaSite" id="JU765_v2.g4034.t1"/>
    </source>
</evidence>
<proteinExistence type="predicted"/>
<protein>
    <submittedName>
        <fullName evidence="2">Uncharacterized protein</fullName>
    </submittedName>
</protein>
<name>A0AC34R6L0_9BILA</name>
<organism evidence="1 2">
    <name type="scientific">Panagrolaimus sp. JU765</name>
    <dbReference type="NCBI Taxonomy" id="591449"/>
    <lineage>
        <taxon>Eukaryota</taxon>
        <taxon>Metazoa</taxon>
        <taxon>Ecdysozoa</taxon>
        <taxon>Nematoda</taxon>
        <taxon>Chromadorea</taxon>
        <taxon>Rhabditida</taxon>
        <taxon>Tylenchina</taxon>
        <taxon>Panagrolaimomorpha</taxon>
        <taxon>Panagrolaimoidea</taxon>
        <taxon>Panagrolaimidae</taxon>
        <taxon>Panagrolaimus</taxon>
    </lineage>
</organism>
<sequence length="110" mass="12677">MYNAFEINYHTTFTSPDFFAKEIEKAKTKYTIFLKKKGVKEDKLPSRPIVKLLDTRKVLSRMTLVSIVLGTVLDTFELELDNPVIFLAPPSFLILLLIRKDVSRSKINDV</sequence>
<reference evidence="2" key="1">
    <citation type="submission" date="2022-11" db="UniProtKB">
        <authorList>
            <consortium name="WormBaseParasite"/>
        </authorList>
    </citation>
    <scope>IDENTIFICATION</scope>
</reference>
<dbReference type="Proteomes" id="UP000887576">
    <property type="component" value="Unplaced"/>
</dbReference>